<evidence type="ECO:0000313" key="2">
    <source>
        <dbReference type="EMBL" id="GBN80787.1"/>
    </source>
</evidence>
<accession>A0A4Y2RYF0</accession>
<evidence type="ECO:0000256" key="1">
    <source>
        <dbReference type="SAM" id="MobiDB-lite"/>
    </source>
</evidence>
<feature type="region of interest" description="Disordered" evidence="1">
    <location>
        <begin position="26"/>
        <end position="63"/>
    </location>
</feature>
<comment type="caution">
    <text evidence="2">The sequence shown here is derived from an EMBL/GenBank/DDBJ whole genome shotgun (WGS) entry which is preliminary data.</text>
</comment>
<name>A0A4Y2RYF0_ARAVE</name>
<proteinExistence type="predicted"/>
<protein>
    <submittedName>
        <fullName evidence="2">Uncharacterized protein</fullName>
    </submittedName>
</protein>
<organism evidence="2 3">
    <name type="scientific">Araneus ventricosus</name>
    <name type="common">Orbweaver spider</name>
    <name type="synonym">Epeira ventricosa</name>
    <dbReference type="NCBI Taxonomy" id="182803"/>
    <lineage>
        <taxon>Eukaryota</taxon>
        <taxon>Metazoa</taxon>
        <taxon>Ecdysozoa</taxon>
        <taxon>Arthropoda</taxon>
        <taxon>Chelicerata</taxon>
        <taxon>Arachnida</taxon>
        <taxon>Araneae</taxon>
        <taxon>Araneomorphae</taxon>
        <taxon>Entelegynae</taxon>
        <taxon>Araneoidea</taxon>
        <taxon>Araneidae</taxon>
        <taxon>Araneus</taxon>
    </lineage>
</organism>
<reference evidence="2 3" key="1">
    <citation type="journal article" date="2019" name="Sci. Rep.">
        <title>Orb-weaving spider Araneus ventricosus genome elucidates the spidroin gene catalogue.</title>
        <authorList>
            <person name="Kono N."/>
            <person name="Nakamura H."/>
            <person name="Ohtoshi R."/>
            <person name="Moran D.A.P."/>
            <person name="Shinohara A."/>
            <person name="Yoshida Y."/>
            <person name="Fujiwara M."/>
            <person name="Mori M."/>
            <person name="Tomita M."/>
            <person name="Arakawa K."/>
        </authorList>
    </citation>
    <scope>NUCLEOTIDE SEQUENCE [LARGE SCALE GENOMIC DNA]</scope>
</reference>
<feature type="compositionally biased region" description="Basic and acidic residues" evidence="1">
    <location>
        <begin position="48"/>
        <end position="59"/>
    </location>
</feature>
<dbReference type="AlphaFoldDB" id="A0A4Y2RYF0"/>
<dbReference type="Proteomes" id="UP000499080">
    <property type="component" value="Unassembled WGS sequence"/>
</dbReference>
<evidence type="ECO:0000313" key="3">
    <source>
        <dbReference type="Proteomes" id="UP000499080"/>
    </source>
</evidence>
<gene>
    <name evidence="2" type="ORF">AVEN_60873_1</name>
</gene>
<dbReference type="EMBL" id="BGPR01019032">
    <property type="protein sequence ID" value="GBN80787.1"/>
    <property type="molecule type" value="Genomic_DNA"/>
</dbReference>
<keyword evidence="3" id="KW-1185">Reference proteome</keyword>
<sequence>MPSHHHVPGVTEHLLPVLQLLSSGIHEGSDNHLPMNDVLDHGAGSSQHDAESEAARIEETAGYPETEGLVEDELYLLTGHRLWHRPLRLDHLTAVVELNFHIYNCKIKT</sequence>